<feature type="region of interest" description="Disordered" evidence="1">
    <location>
        <begin position="22"/>
        <end position="45"/>
    </location>
</feature>
<feature type="compositionally biased region" description="Basic and acidic residues" evidence="1">
    <location>
        <begin position="77"/>
        <end position="93"/>
    </location>
</feature>
<evidence type="ECO:0000256" key="1">
    <source>
        <dbReference type="SAM" id="MobiDB-lite"/>
    </source>
</evidence>
<reference evidence="2 3" key="1">
    <citation type="submission" date="2020-05" db="EMBL/GenBank/DDBJ databases">
        <title>WGS assembly of Panicum virgatum.</title>
        <authorList>
            <person name="Lovell J.T."/>
            <person name="Jenkins J."/>
            <person name="Shu S."/>
            <person name="Juenger T.E."/>
            <person name="Schmutz J."/>
        </authorList>
    </citation>
    <scope>NUCLEOTIDE SEQUENCE [LARGE SCALE GENOMIC DNA]</scope>
    <source>
        <strain evidence="3">cv. AP13</strain>
    </source>
</reference>
<dbReference type="EMBL" id="CM029038">
    <property type="protein sequence ID" value="KAG2652211.1"/>
    <property type="molecule type" value="Genomic_DNA"/>
</dbReference>
<proteinExistence type="predicted"/>
<protein>
    <submittedName>
        <fullName evidence="2">Uncharacterized protein</fullName>
    </submittedName>
</protein>
<accession>A0A8T0WRQ2</accession>
<evidence type="ECO:0000313" key="3">
    <source>
        <dbReference type="Proteomes" id="UP000823388"/>
    </source>
</evidence>
<dbReference type="Proteomes" id="UP000823388">
    <property type="component" value="Chromosome 1N"/>
</dbReference>
<gene>
    <name evidence="2" type="ORF">PVAP13_1NG335738</name>
</gene>
<dbReference type="AlphaFoldDB" id="A0A8T0WRQ2"/>
<keyword evidence="3" id="KW-1185">Reference proteome</keyword>
<feature type="compositionally biased region" description="Low complexity" evidence="1">
    <location>
        <begin position="94"/>
        <end position="105"/>
    </location>
</feature>
<organism evidence="2 3">
    <name type="scientific">Panicum virgatum</name>
    <name type="common">Blackwell switchgrass</name>
    <dbReference type="NCBI Taxonomy" id="38727"/>
    <lineage>
        <taxon>Eukaryota</taxon>
        <taxon>Viridiplantae</taxon>
        <taxon>Streptophyta</taxon>
        <taxon>Embryophyta</taxon>
        <taxon>Tracheophyta</taxon>
        <taxon>Spermatophyta</taxon>
        <taxon>Magnoliopsida</taxon>
        <taxon>Liliopsida</taxon>
        <taxon>Poales</taxon>
        <taxon>Poaceae</taxon>
        <taxon>PACMAD clade</taxon>
        <taxon>Panicoideae</taxon>
        <taxon>Panicodae</taxon>
        <taxon>Paniceae</taxon>
        <taxon>Panicinae</taxon>
        <taxon>Panicum</taxon>
        <taxon>Panicum sect. Hiantes</taxon>
    </lineage>
</organism>
<name>A0A8T0WRQ2_PANVG</name>
<comment type="caution">
    <text evidence="2">The sequence shown here is derived from an EMBL/GenBank/DDBJ whole genome shotgun (WGS) entry which is preliminary data.</text>
</comment>
<evidence type="ECO:0000313" key="2">
    <source>
        <dbReference type="EMBL" id="KAG2652211.1"/>
    </source>
</evidence>
<feature type="compositionally biased region" description="Basic and acidic residues" evidence="1">
    <location>
        <begin position="22"/>
        <end position="40"/>
    </location>
</feature>
<sequence>MKSLKSLEILWDLNTPFQFYRSRPDTCDRPTAHRPTDSGARKKKTATFPRLFLSVPLPGPTAAAICCGSSSATSPRRPGEASYREAVSRREDSSVSSSSHPSTTTGLDWRGVEDHPDPDLHRFPLPLRERPVHPARVRVRLPVADPVAQNTSAPLDLTKRRIAIGLHCWSSRPAHRAASSQELRRRRPAPALRPPHLRGPFLLSCCTSSARAGRCCPAPCSPSQPGLGVPDSRRTAGARVSAENRCGQGAGRFAVFVSLISFSGEL</sequence>
<feature type="region of interest" description="Disordered" evidence="1">
    <location>
        <begin position="68"/>
        <end position="115"/>
    </location>
</feature>